<dbReference type="PROSITE" id="PS00073">
    <property type="entry name" value="ACYL_COA_DH_2"/>
    <property type="match status" value="1"/>
</dbReference>
<evidence type="ECO:0000256" key="1">
    <source>
        <dbReference type="ARBA" id="ARBA00001974"/>
    </source>
</evidence>
<dbReference type="PANTHER" id="PTHR43884">
    <property type="entry name" value="ACYL-COA DEHYDROGENASE"/>
    <property type="match status" value="1"/>
</dbReference>
<feature type="domain" description="Acyl-CoA oxidase/dehydrogenase middle" evidence="9">
    <location>
        <begin position="122"/>
        <end position="220"/>
    </location>
</feature>
<evidence type="ECO:0000313" key="11">
    <source>
        <dbReference type="EMBL" id="BBO67996.1"/>
    </source>
</evidence>
<evidence type="ECO:0000256" key="3">
    <source>
        <dbReference type="ARBA" id="ARBA00011881"/>
    </source>
</evidence>
<dbReference type="InterPro" id="IPR009075">
    <property type="entry name" value="AcylCo_DH/oxidase_C"/>
</dbReference>
<dbReference type="Gene3D" id="1.20.140.10">
    <property type="entry name" value="Butyryl-CoA Dehydrogenase, subunit A, domain 3"/>
    <property type="match status" value="1"/>
</dbReference>
<feature type="domain" description="Acyl-CoA dehydrogenase/oxidase C-terminal" evidence="8">
    <location>
        <begin position="232"/>
        <end position="377"/>
    </location>
</feature>
<dbReference type="SUPFAM" id="SSF56645">
    <property type="entry name" value="Acyl-CoA dehydrogenase NM domain-like"/>
    <property type="match status" value="1"/>
</dbReference>
<comment type="cofactor">
    <cofactor evidence="1 7">
        <name>FAD</name>
        <dbReference type="ChEBI" id="CHEBI:57692"/>
    </cofactor>
</comment>
<name>A0A5K7YG04_9BACT</name>
<dbReference type="Pfam" id="PF00441">
    <property type="entry name" value="Acyl-CoA_dh_1"/>
    <property type="match status" value="1"/>
</dbReference>
<evidence type="ECO:0000256" key="7">
    <source>
        <dbReference type="RuleBase" id="RU362125"/>
    </source>
</evidence>
<comment type="similarity">
    <text evidence="2 7">Belongs to the acyl-CoA dehydrogenase family.</text>
</comment>
<dbReference type="InterPro" id="IPR006091">
    <property type="entry name" value="Acyl-CoA_Oxase/DH_mid-dom"/>
</dbReference>
<dbReference type="GO" id="GO:0050660">
    <property type="term" value="F:flavin adenine dinucleotide binding"/>
    <property type="evidence" value="ECO:0007669"/>
    <property type="project" value="InterPro"/>
</dbReference>
<dbReference type="GO" id="GO:0003995">
    <property type="term" value="F:acyl-CoA dehydrogenase activity"/>
    <property type="evidence" value="ECO:0007669"/>
    <property type="project" value="InterPro"/>
</dbReference>
<dbReference type="SUPFAM" id="SSF47203">
    <property type="entry name" value="Acyl-CoA dehydrogenase C-terminal domain-like"/>
    <property type="match status" value="1"/>
</dbReference>
<gene>
    <name evidence="11" type="ORF">DSCA_19260</name>
</gene>
<keyword evidence="5 7" id="KW-0274">FAD</keyword>
<evidence type="ECO:0000313" key="12">
    <source>
        <dbReference type="Proteomes" id="UP000427906"/>
    </source>
</evidence>
<dbReference type="Pfam" id="PF02770">
    <property type="entry name" value="Acyl-CoA_dh_M"/>
    <property type="match status" value="1"/>
</dbReference>
<evidence type="ECO:0000256" key="6">
    <source>
        <dbReference type="ARBA" id="ARBA00023002"/>
    </source>
</evidence>
<keyword evidence="6 7" id="KW-0560">Oxidoreductase</keyword>
<dbReference type="PANTHER" id="PTHR43884:SF12">
    <property type="entry name" value="ISOVALERYL-COA DEHYDROGENASE, MITOCHONDRIAL-RELATED"/>
    <property type="match status" value="1"/>
</dbReference>
<sequence>MEFELTRSQKEIQKAVKEYIKGEFKREVIEELIEKHQFPEALWKKAADLGFIGIHYPETCSGQGLGLLENALVAETLCAGDATVGAALTLSGFSSGALLRFGTEEQKATWLPRVAEGEVLSCGAFTEPDCGYDLTARGTTAIKNGAHWVINGAKDFVVNAGPLAGFYIVLCRTGDDAKPESKGLTLILVESDRPGVSIRDIGPKTGFSLMHCADVDLSDVRVPIANTVGKENRGFFHASEIVGENRILLAAQAVGIAQGAYERTLAYVKSREMFGRTLSQFQVTEHKMADMAAKIEMTRLLAYKAASIYDAGRIDTKMCAIAKMCATKAAVEVSNEAIQLLGGYGYMKEYEVERFYLDAKMSEIMEGSQITQRDTIAGPIFGKKGRRG</sequence>
<dbReference type="FunFam" id="1.20.140.10:FF:000001">
    <property type="entry name" value="Acyl-CoA dehydrogenase"/>
    <property type="match status" value="1"/>
</dbReference>
<feature type="domain" description="Acyl-CoA dehydrogenase/oxidase N-terminal" evidence="10">
    <location>
        <begin position="6"/>
        <end position="118"/>
    </location>
</feature>
<evidence type="ECO:0000259" key="10">
    <source>
        <dbReference type="Pfam" id="PF02771"/>
    </source>
</evidence>
<dbReference type="Gene3D" id="2.40.110.10">
    <property type="entry name" value="Butyryl-CoA Dehydrogenase, subunit A, domain 2"/>
    <property type="match status" value="1"/>
</dbReference>
<dbReference type="InterPro" id="IPR009100">
    <property type="entry name" value="AcylCoA_DH/oxidase_NM_dom_sf"/>
</dbReference>
<evidence type="ECO:0000256" key="4">
    <source>
        <dbReference type="ARBA" id="ARBA00022630"/>
    </source>
</evidence>
<dbReference type="OrthoDB" id="9765339at2"/>
<protein>
    <submittedName>
        <fullName evidence="11">Acyl-CoA dehydrogenase</fullName>
    </submittedName>
</protein>
<proteinExistence type="inferred from homology"/>
<evidence type="ECO:0000256" key="5">
    <source>
        <dbReference type="ARBA" id="ARBA00022827"/>
    </source>
</evidence>
<keyword evidence="4 7" id="KW-0285">Flavoprotein</keyword>
<dbReference type="KEGG" id="dalk:DSCA_19260"/>
<organism evidence="11 12">
    <name type="scientific">Desulfosarcina alkanivorans</name>
    <dbReference type="NCBI Taxonomy" id="571177"/>
    <lineage>
        <taxon>Bacteria</taxon>
        <taxon>Pseudomonadati</taxon>
        <taxon>Thermodesulfobacteriota</taxon>
        <taxon>Desulfobacteria</taxon>
        <taxon>Desulfobacterales</taxon>
        <taxon>Desulfosarcinaceae</taxon>
        <taxon>Desulfosarcina</taxon>
    </lineage>
</organism>
<reference evidence="11 12" key="1">
    <citation type="submission" date="2019-11" db="EMBL/GenBank/DDBJ databases">
        <title>Comparative genomics of hydrocarbon-degrading Desulfosarcina strains.</title>
        <authorList>
            <person name="Watanabe M."/>
            <person name="Kojima H."/>
            <person name="Fukui M."/>
        </authorList>
    </citation>
    <scope>NUCLEOTIDE SEQUENCE [LARGE SCALE GENOMIC DNA]</scope>
    <source>
        <strain evidence="11 12">PL12</strain>
    </source>
</reference>
<dbReference type="Gene3D" id="1.10.540.10">
    <property type="entry name" value="Acyl-CoA dehydrogenase/oxidase, N-terminal domain"/>
    <property type="match status" value="1"/>
</dbReference>
<dbReference type="Proteomes" id="UP000427906">
    <property type="component" value="Chromosome"/>
</dbReference>
<dbReference type="InterPro" id="IPR036250">
    <property type="entry name" value="AcylCo_DH-like_C"/>
</dbReference>
<dbReference type="AlphaFoldDB" id="A0A5K7YG04"/>
<evidence type="ECO:0000256" key="2">
    <source>
        <dbReference type="ARBA" id="ARBA00009347"/>
    </source>
</evidence>
<keyword evidence="12" id="KW-1185">Reference proteome</keyword>
<dbReference type="InterPro" id="IPR006089">
    <property type="entry name" value="Acyl-CoA_DH_CS"/>
</dbReference>
<dbReference type="Pfam" id="PF02771">
    <property type="entry name" value="Acyl-CoA_dh_N"/>
    <property type="match status" value="1"/>
</dbReference>
<evidence type="ECO:0000259" key="9">
    <source>
        <dbReference type="Pfam" id="PF02770"/>
    </source>
</evidence>
<dbReference type="InterPro" id="IPR046373">
    <property type="entry name" value="Acyl-CoA_Oxase/DH_mid-dom_sf"/>
</dbReference>
<accession>A0A5K7YG04</accession>
<dbReference type="InterPro" id="IPR037069">
    <property type="entry name" value="AcylCoA_DH/ox_N_sf"/>
</dbReference>
<evidence type="ECO:0000259" key="8">
    <source>
        <dbReference type="Pfam" id="PF00441"/>
    </source>
</evidence>
<dbReference type="RefSeq" id="WP_155316199.1">
    <property type="nucleotide sequence ID" value="NZ_AP021874.1"/>
</dbReference>
<comment type="subunit">
    <text evidence="3">Homotetramer.</text>
</comment>
<dbReference type="EMBL" id="AP021874">
    <property type="protein sequence ID" value="BBO67996.1"/>
    <property type="molecule type" value="Genomic_DNA"/>
</dbReference>
<dbReference type="InterPro" id="IPR013786">
    <property type="entry name" value="AcylCoA_DH/ox_N"/>
</dbReference>